<proteinExistence type="inferred from homology"/>
<keyword evidence="7 8" id="KW-0472">Membrane</keyword>
<comment type="subcellular location">
    <subcellularLocation>
        <location evidence="1">Cell membrane</location>
        <topology evidence="1">Multi-pass membrane protein</topology>
    </subcellularLocation>
</comment>
<dbReference type="AlphaFoldDB" id="A0A838ACI4"/>
<dbReference type="RefSeq" id="WP_180893766.1">
    <property type="nucleotide sequence ID" value="NZ_JACCKD010000005.1"/>
</dbReference>
<evidence type="ECO:0000256" key="6">
    <source>
        <dbReference type="ARBA" id="ARBA00022989"/>
    </source>
</evidence>
<dbReference type="PANTHER" id="PTHR43057">
    <property type="entry name" value="ARSENITE EFFLUX TRANSPORTER"/>
    <property type="match status" value="1"/>
</dbReference>
<feature type="transmembrane region" description="Helical" evidence="8">
    <location>
        <begin position="191"/>
        <end position="216"/>
    </location>
</feature>
<name>A0A838ACI4_9PSEU</name>
<dbReference type="EMBL" id="JACCKD010000005">
    <property type="protein sequence ID" value="MBA0126950.1"/>
    <property type="molecule type" value="Genomic_DNA"/>
</dbReference>
<keyword evidence="5 8" id="KW-0812">Transmembrane</keyword>
<evidence type="ECO:0000256" key="7">
    <source>
        <dbReference type="ARBA" id="ARBA00023136"/>
    </source>
</evidence>
<dbReference type="InterPro" id="IPR038770">
    <property type="entry name" value="Na+/solute_symporter_sf"/>
</dbReference>
<feature type="transmembrane region" description="Helical" evidence="8">
    <location>
        <begin position="154"/>
        <end position="179"/>
    </location>
</feature>
<dbReference type="PANTHER" id="PTHR43057:SF1">
    <property type="entry name" value="ARSENICAL-RESISTANCE PROTEIN 3"/>
    <property type="match status" value="1"/>
</dbReference>
<comment type="similarity">
    <text evidence="2">Belongs to the arsenical resistance-3 (ACR3) (TC 2.A.59) family.</text>
</comment>
<dbReference type="GO" id="GO:0005886">
    <property type="term" value="C:plasma membrane"/>
    <property type="evidence" value="ECO:0007669"/>
    <property type="project" value="UniProtKB-SubCell"/>
</dbReference>
<dbReference type="GO" id="GO:0015105">
    <property type="term" value="F:arsenite transmembrane transporter activity"/>
    <property type="evidence" value="ECO:0007669"/>
    <property type="project" value="TreeGrafter"/>
</dbReference>
<dbReference type="InterPro" id="IPR002657">
    <property type="entry name" value="BilAc:Na_symport/Acr3"/>
</dbReference>
<evidence type="ECO:0000256" key="5">
    <source>
        <dbReference type="ARBA" id="ARBA00022692"/>
    </source>
</evidence>
<feature type="transmembrane region" description="Helical" evidence="8">
    <location>
        <begin position="65"/>
        <end position="89"/>
    </location>
</feature>
<dbReference type="Gene3D" id="1.20.1530.20">
    <property type="match status" value="1"/>
</dbReference>
<keyword evidence="3" id="KW-0813">Transport</keyword>
<reference evidence="9 10" key="1">
    <citation type="submission" date="2020-07" db="EMBL/GenBank/DDBJ databases">
        <title>Genome of Haloechinothrix sp.</title>
        <authorList>
            <person name="Tang S.-K."/>
            <person name="Yang L."/>
            <person name="Zhu W.-Y."/>
        </authorList>
    </citation>
    <scope>NUCLEOTIDE SEQUENCE [LARGE SCALE GENOMIC DNA]</scope>
    <source>
        <strain evidence="9 10">YIM 98757</strain>
    </source>
</reference>
<organism evidence="9 10">
    <name type="scientific">Haloechinothrix aidingensis</name>
    <dbReference type="NCBI Taxonomy" id="2752311"/>
    <lineage>
        <taxon>Bacteria</taxon>
        <taxon>Bacillati</taxon>
        <taxon>Actinomycetota</taxon>
        <taxon>Actinomycetes</taxon>
        <taxon>Pseudonocardiales</taxon>
        <taxon>Pseudonocardiaceae</taxon>
        <taxon>Haloechinothrix</taxon>
    </lineage>
</organism>
<feature type="transmembrane region" description="Helical" evidence="8">
    <location>
        <begin position="35"/>
        <end position="53"/>
    </location>
</feature>
<dbReference type="InterPro" id="IPR004706">
    <property type="entry name" value="Arsenical-R_Acr3"/>
</dbReference>
<feature type="transmembrane region" description="Helical" evidence="8">
    <location>
        <begin position="259"/>
        <end position="281"/>
    </location>
</feature>
<accession>A0A838ACI4</accession>
<dbReference type="Proteomes" id="UP000582974">
    <property type="component" value="Unassembled WGS sequence"/>
</dbReference>
<feature type="transmembrane region" description="Helical" evidence="8">
    <location>
        <begin position="222"/>
        <end position="247"/>
    </location>
</feature>
<keyword evidence="10" id="KW-1185">Reference proteome</keyword>
<feature type="transmembrane region" description="Helical" evidence="8">
    <location>
        <begin position="126"/>
        <end position="148"/>
    </location>
</feature>
<evidence type="ECO:0000256" key="4">
    <source>
        <dbReference type="ARBA" id="ARBA00022475"/>
    </source>
</evidence>
<evidence type="ECO:0000256" key="1">
    <source>
        <dbReference type="ARBA" id="ARBA00004651"/>
    </source>
</evidence>
<protein>
    <submittedName>
        <fullName evidence="9">Arsenic resistance protein</fullName>
    </submittedName>
</protein>
<keyword evidence="4" id="KW-1003">Cell membrane</keyword>
<dbReference type="GO" id="GO:0015104">
    <property type="term" value="F:antimonite transmembrane transporter activity"/>
    <property type="evidence" value="ECO:0007669"/>
    <property type="project" value="TreeGrafter"/>
</dbReference>
<sequence length="318" mass="33282">MSLWERLQSVLVAASAVAGTLAGLALPIGGAAGHVVLPALLLMLTGVFVQVDAASLGEARRAHRVVAASLVLNFVWTPLLAWVLGVVLLGGSPDLRIGLLLLLVTPCTDWYLVFTGLARGHMGVAAALLPINLVLQLMLLPLYVMLLGGPVTSIALGTIVQAVLLVLLVPLAAAVLLRWASSRWAGWRERVLFPAASGSAVPLLLIAVFAMFAWQARTVVEHALAVVTLLGPLTIFFVVMPAVATVTGRALRLPRAQRVTLTMSTVARNSPIALALAVAAFPGRPLIAVSLAVAPLIELPVLALISQLVRGRSDAPTR</sequence>
<keyword evidence="6 8" id="KW-1133">Transmembrane helix</keyword>
<dbReference type="GO" id="GO:0015297">
    <property type="term" value="F:antiporter activity"/>
    <property type="evidence" value="ECO:0007669"/>
    <property type="project" value="InterPro"/>
</dbReference>
<feature type="transmembrane region" description="Helical" evidence="8">
    <location>
        <begin position="95"/>
        <end position="114"/>
    </location>
</feature>
<evidence type="ECO:0000313" key="10">
    <source>
        <dbReference type="Proteomes" id="UP000582974"/>
    </source>
</evidence>
<comment type="caution">
    <text evidence="9">The sequence shown here is derived from an EMBL/GenBank/DDBJ whole genome shotgun (WGS) entry which is preliminary data.</text>
</comment>
<evidence type="ECO:0000256" key="2">
    <source>
        <dbReference type="ARBA" id="ARBA00010110"/>
    </source>
</evidence>
<evidence type="ECO:0000313" key="9">
    <source>
        <dbReference type="EMBL" id="MBA0126950.1"/>
    </source>
</evidence>
<evidence type="ECO:0000256" key="3">
    <source>
        <dbReference type="ARBA" id="ARBA00022448"/>
    </source>
</evidence>
<dbReference type="Pfam" id="PF01758">
    <property type="entry name" value="SBF"/>
    <property type="match status" value="1"/>
</dbReference>
<gene>
    <name evidence="9" type="ORF">H0B56_15480</name>
</gene>
<evidence type="ECO:0000256" key="8">
    <source>
        <dbReference type="SAM" id="Phobius"/>
    </source>
</evidence>
<feature type="transmembrane region" description="Helical" evidence="8">
    <location>
        <begin position="287"/>
        <end position="309"/>
    </location>
</feature>